<keyword evidence="3" id="KW-1185">Reference proteome</keyword>
<evidence type="ECO:0000313" key="2">
    <source>
        <dbReference type="EMBL" id="AGI69102.1"/>
    </source>
</evidence>
<gene>
    <name evidence="2" type="ORF">OAN307_c36330</name>
</gene>
<organism evidence="2 3">
    <name type="scientific">Octadecabacter antarcticus 307</name>
    <dbReference type="NCBI Taxonomy" id="391626"/>
    <lineage>
        <taxon>Bacteria</taxon>
        <taxon>Pseudomonadati</taxon>
        <taxon>Pseudomonadota</taxon>
        <taxon>Alphaproteobacteria</taxon>
        <taxon>Rhodobacterales</taxon>
        <taxon>Roseobacteraceae</taxon>
        <taxon>Octadecabacter</taxon>
    </lineage>
</organism>
<name>M9RA85_9RHOB</name>
<dbReference type="SUPFAM" id="SSF51905">
    <property type="entry name" value="FAD/NAD(P)-binding domain"/>
    <property type="match status" value="1"/>
</dbReference>
<proteinExistence type="inferred from homology"/>
<comment type="similarity">
    <text evidence="1">Belongs to the GMC oxidoreductase family.</text>
</comment>
<dbReference type="InterPro" id="IPR012132">
    <property type="entry name" value="GMC_OxRdtase"/>
</dbReference>
<dbReference type="Proteomes" id="UP000005307">
    <property type="component" value="Chromosome"/>
</dbReference>
<dbReference type="EMBL" id="CP003740">
    <property type="protein sequence ID" value="AGI69102.1"/>
    <property type="molecule type" value="Genomic_DNA"/>
</dbReference>
<protein>
    <submittedName>
        <fullName evidence="2">Uncharacterized protein</fullName>
    </submittedName>
</protein>
<dbReference type="PANTHER" id="PTHR11552">
    <property type="entry name" value="GLUCOSE-METHANOL-CHOLINE GMC OXIDOREDUCTASE"/>
    <property type="match status" value="1"/>
</dbReference>
<dbReference type="Gene3D" id="3.50.50.60">
    <property type="entry name" value="FAD/NAD(P)-binding domain"/>
    <property type="match status" value="1"/>
</dbReference>
<dbReference type="eggNOG" id="COG2303">
    <property type="taxonomic scope" value="Bacteria"/>
</dbReference>
<evidence type="ECO:0000256" key="1">
    <source>
        <dbReference type="ARBA" id="ARBA00010790"/>
    </source>
</evidence>
<dbReference type="PANTHER" id="PTHR11552:SF147">
    <property type="entry name" value="CHOLINE DEHYDROGENASE, MITOCHONDRIAL"/>
    <property type="match status" value="1"/>
</dbReference>
<dbReference type="HOGENOM" id="CLU_2524269_0_0_5"/>
<sequence length="84" mass="9393">MSIPRFRVLRQAFSYLYDRPNKDGDKFDYIVVGAGSAGCAVAGRLGEADHAVLLLEVGGKDPNPFIYIPLHYSMLYANKSVNWR</sequence>
<dbReference type="AlphaFoldDB" id="M9RA85"/>
<reference evidence="2 3" key="1">
    <citation type="journal article" date="2013" name="PLoS ONE">
        <title>Poles Apart: Arctic and Antarctic Octadecabacter strains Share High Genome Plasticity and a New Type of Xanthorhodopsin.</title>
        <authorList>
            <person name="Vollmers J."/>
            <person name="Voget S."/>
            <person name="Dietrich S."/>
            <person name="Gollnow K."/>
            <person name="Smits M."/>
            <person name="Meyer K."/>
            <person name="Brinkhoff T."/>
            <person name="Simon M."/>
            <person name="Daniel R."/>
        </authorList>
    </citation>
    <scope>NUCLEOTIDE SEQUENCE [LARGE SCALE GENOMIC DNA]</scope>
    <source>
        <strain evidence="2 3">307</strain>
    </source>
</reference>
<dbReference type="GO" id="GO:0050660">
    <property type="term" value="F:flavin adenine dinucleotide binding"/>
    <property type="evidence" value="ECO:0007669"/>
    <property type="project" value="InterPro"/>
</dbReference>
<dbReference type="STRING" id="391626.OAN307_c36330"/>
<accession>M9RA85</accession>
<dbReference type="InterPro" id="IPR036188">
    <property type="entry name" value="FAD/NAD-bd_sf"/>
</dbReference>
<dbReference type="KEGG" id="oat:OAN307_c36330"/>
<evidence type="ECO:0000313" key="3">
    <source>
        <dbReference type="Proteomes" id="UP000005307"/>
    </source>
</evidence>
<dbReference type="GO" id="GO:0016491">
    <property type="term" value="F:oxidoreductase activity"/>
    <property type="evidence" value="ECO:0007669"/>
    <property type="project" value="TreeGrafter"/>
</dbReference>